<keyword evidence="2" id="KW-1185">Reference proteome</keyword>
<dbReference type="Proteomes" id="UP000001542">
    <property type="component" value="Unassembled WGS sequence"/>
</dbReference>
<dbReference type="EMBL" id="DS113699">
    <property type="protein sequence ID" value="EAX97814.1"/>
    <property type="molecule type" value="Genomic_DNA"/>
</dbReference>
<dbReference type="VEuPathDB" id="TrichDB:TVAGG3_0995370"/>
<protein>
    <submittedName>
        <fullName evidence="1">Uncharacterized protein</fullName>
    </submittedName>
</protein>
<sequence length="146" mass="16783">MSENIEHHVSLELKLKKELMMQYRGLFDPIQSKVISAAGGKSYNELRKIQACVKQALRINTKRVNWRTRDGILLWFCENWSQIAPFLETLKSQPSKASSQINSLSEVSSQMKDYQINLAEDYFCSFIDDDSQCEVMTPEVTEAVNV</sequence>
<dbReference type="InParanoid" id="A2FB84"/>
<gene>
    <name evidence="1" type="ORF">TVAG_411760</name>
</gene>
<reference evidence="1" key="1">
    <citation type="submission" date="2006-10" db="EMBL/GenBank/DDBJ databases">
        <authorList>
            <person name="Amadeo P."/>
            <person name="Zhao Q."/>
            <person name="Wortman J."/>
            <person name="Fraser-Liggett C."/>
            <person name="Carlton J."/>
        </authorList>
    </citation>
    <scope>NUCLEOTIDE SEQUENCE</scope>
    <source>
        <strain evidence="1">G3</strain>
    </source>
</reference>
<reference evidence="1" key="2">
    <citation type="journal article" date="2007" name="Science">
        <title>Draft genome sequence of the sexually transmitted pathogen Trichomonas vaginalis.</title>
        <authorList>
            <person name="Carlton J.M."/>
            <person name="Hirt R.P."/>
            <person name="Silva J.C."/>
            <person name="Delcher A.L."/>
            <person name="Schatz M."/>
            <person name="Zhao Q."/>
            <person name="Wortman J.R."/>
            <person name="Bidwell S.L."/>
            <person name="Alsmark U.C.M."/>
            <person name="Besteiro S."/>
            <person name="Sicheritz-Ponten T."/>
            <person name="Noel C.J."/>
            <person name="Dacks J.B."/>
            <person name="Foster P.G."/>
            <person name="Simillion C."/>
            <person name="Van de Peer Y."/>
            <person name="Miranda-Saavedra D."/>
            <person name="Barton G.J."/>
            <person name="Westrop G.D."/>
            <person name="Mueller S."/>
            <person name="Dessi D."/>
            <person name="Fiori P.L."/>
            <person name="Ren Q."/>
            <person name="Paulsen I."/>
            <person name="Zhang H."/>
            <person name="Bastida-Corcuera F.D."/>
            <person name="Simoes-Barbosa A."/>
            <person name="Brown M.T."/>
            <person name="Hayes R.D."/>
            <person name="Mukherjee M."/>
            <person name="Okumura C.Y."/>
            <person name="Schneider R."/>
            <person name="Smith A.J."/>
            <person name="Vanacova S."/>
            <person name="Villalvazo M."/>
            <person name="Haas B.J."/>
            <person name="Pertea M."/>
            <person name="Feldblyum T.V."/>
            <person name="Utterback T.R."/>
            <person name="Shu C.L."/>
            <person name="Osoegawa K."/>
            <person name="de Jong P.J."/>
            <person name="Hrdy I."/>
            <person name="Horvathova L."/>
            <person name="Zubacova Z."/>
            <person name="Dolezal P."/>
            <person name="Malik S.B."/>
            <person name="Logsdon J.M. Jr."/>
            <person name="Henze K."/>
            <person name="Gupta A."/>
            <person name="Wang C.C."/>
            <person name="Dunne R.L."/>
            <person name="Upcroft J.A."/>
            <person name="Upcroft P."/>
            <person name="White O."/>
            <person name="Salzberg S.L."/>
            <person name="Tang P."/>
            <person name="Chiu C.-H."/>
            <person name="Lee Y.-S."/>
            <person name="Embley T.M."/>
            <person name="Coombs G.H."/>
            <person name="Mottram J.C."/>
            <person name="Tachezy J."/>
            <person name="Fraser-Liggett C.M."/>
            <person name="Johnson P.J."/>
        </authorList>
    </citation>
    <scope>NUCLEOTIDE SEQUENCE [LARGE SCALE GENOMIC DNA]</scope>
    <source>
        <strain evidence="1">G3</strain>
    </source>
</reference>
<proteinExistence type="predicted"/>
<organism evidence="1 2">
    <name type="scientific">Trichomonas vaginalis (strain ATCC PRA-98 / G3)</name>
    <dbReference type="NCBI Taxonomy" id="412133"/>
    <lineage>
        <taxon>Eukaryota</taxon>
        <taxon>Metamonada</taxon>
        <taxon>Parabasalia</taxon>
        <taxon>Trichomonadida</taxon>
        <taxon>Trichomonadidae</taxon>
        <taxon>Trichomonas</taxon>
    </lineage>
</organism>
<dbReference type="VEuPathDB" id="TrichDB:TVAG_411760"/>
<name>A2FB84_TRIV3</name>
<dbReference type="AlphaFoldDB" id="A2FB84"/>
<evidence type="ECO:0000313" key="1">
    <source>
        <dbReference type="EMBL" id="EAX97814.1"/>
    </source>
</evidence>
<dbReference type="KEGG" id="tva:4755601"/>
<evidence type="ECO:0000313" key="2">
    <source>
        <dbReference type="Proteomes" id="UP000001542"/>
    </source>
</evidence>
<accession>A2FB84</accession>
<dbReference type="RefSeq" id="XP_001310744.1">
    <property type="nucleotide sequence ID" value="XM_001310743.1"/>
</dbReference>